<gene>
    <name evidence="2" type="ORF">LECACI_7A006906</name>
</gene>
<feature type="compositionally biased region" description="Polar residues" evidence="1">
    <location>
        <begin position="275"/>
        <end position="300"/>
    </location>
</feature>
<proteinExistence type="predicted"/>
<feature type="compositionally biased region" description="Polar residues" evidence="1">
    <location>
        <begin position="341"/>
        <end position="360"/>
    </location>
</feature>
<feature type="compositionally biased region" description="Polar residues" evidence="1">
    <location>
        <begin position="155"/>
        <end position="170"/>
    </location>
</feature>
<accession>A0AAI9ECZ3</accession>
<evidence type="ECO:0008006" key="4">
    <source>
        <dbReference type="Google" id="ProtNLM"/>
    </source>
</evidence>
<feature type="compositionally biased region" description="Polar residues" evidence="1">
    <location>
        <begin position="246"/>
        <end position="255"/>
    </location>
</feature>
<evidence type="ECO:0000313" key="3">
    <source>
        <dbReference type="Proteomes" id="UP001296104"/>
    </source>
</evidence>
<organism evidence="2 3">
    <name type="scientific">Lecanosticta acicola</name>
    <dbReference type="NCBI Taxonomy" id="111012"/>
    <lineage>
        <taxon>Eukaryota</taxon>
        <taxon>Fungi</taxon>
        <taxon>Dikarya</taxon>
        <taxon>Ascomycota</taxon>
        <taxon>Pezizomycotina</taxon>
        <taxon>Dothideomycetes</taxon>
        <taxon>Dothideomycetidae</taxon>
        <taxon>Mycosphaerellales</taxon>
        <taxon>Mycosphaerellaceae</taxon>
        <taxon>Lecanosticta</taxon>
    </lineage>
</organism>
<feature type="region of interest" description="Disordered" evidence="1">
    <location>
        <begin position="246"/>
        <end position="362"/>
    </location>
</feature>
<evidence type="ECO:0000313" key="2">
    <source>
        <dbReference type="EMBL" id="CAK4031748.1"/>
    </source>
</evidence>
<feature type="region of interest" description="Disordered" evidence="1">
    <location>
        <begin position="153"/>
        <end position="229"/>
    </location>
</feature>
<dbReference type="AlphaFoldDB" id="A0AAI9ECZ3"/>
<feature type="compositionally biased region" description="Polar residues" evidence="1">
    <location>
        <begin position="309"/>
        <end position="331"/>
    </location>
</feature>
<comment type="caution">
    <text evidence="2">The sequence shown here is derived from an EMBL/GenBank/DDBJ whole genome shotgun (WGS) entry which is preliminary data.</text>
</comment>
<reference evidence="2" key="1">
    <citation type="submission" date="2023-11" db="EMBL/GenBank/DDBJ databases">
        <authorList>
            <person name="Alioto T."/>
            <person name="Alioto T."/>
            <person name="Gomez Garrido J."/>
        </authorList>
    </citation>
    <scope>NUCLEOTIDE SEQUENCE</scope>
</reference>
<sequence>MPVYLLHGFRWPRPLIRIHIILQNLDDAAAEWLVAPGTTKTMLENFDQLYPDNMKHLDKLRFVEQYDPNDISPDAASQPYAYVGDIVEEVKLGMDVDEVRGRGVGNDQWAAMMELRDKLAPEEKVGWYVVVCGDEERWAPPTMEVLREGAHNGLQRGTDTDSLPSTAHPQSTERKPSSEKGIERLKKLLGSARFGRRNKSRVGEDSSPDSHSPRTPPDAPSLCKTAIDSKPPQLPAMIAMASTVSNTPELSTTPPTREGPNSVARSVSPVREPSRNTPDTEISGSPPRRNSTSATPTSPRGVSPVEVSQALSPSNRVRDSSPATTRNSPSYDQVRAPVKQQPRSSLSGETLQQVPNQTPRCQKRRSLPTHLNTYATPTAAPEPNKGPQLYEEVITLTPSHAVPVQTYRRPRSAVVAPSSNAIRHQGMSALDAVTEDSNPAVYMPTNGNGTTHDPLRDRSEQRPKSAYFGQKINRFDVIANNIENAFVAMR</sequence>
<name>A0AAI9ECZ3_9PEZI</name>
<dbReference type="EMBL" id="CAVMBE010000052">
    <property type="protein sequence ID" value="CAK4031748.1"/>
    <property type="molecule type" value="Genomic_DNA"/>
</dbReference>
<protein>
    <recommendedName>
        <fullName evidence="4">Developmental regulator</fullName>
    </recommendedName>
</protein>
<keyword evidence="3" id="KW-1185">Reference proteome</keyword>
<evidence type="ECO:0000256" key="1">
    <source>
        <dbReference type="SAM" id="MobiDB-lite"/>
    </source>
</evidence>
<dbReference type="Proteomes" id="UP001296104">
    <property type="component" value="Unassembled WGS sequence"/>
</dbReference>
<feature type="compositionally biased region" description="Basic and acidic residues" evidence="1">
    <location>
        <begin position="171"/>
        <end position="186"/>
    </location>
</feature>